<dbReference type="GO" id="GO:0008652">
    <property type="term" value="P:amino acid biosynthetic process"/>
    <property type="evidence" value="ECO:0007669"/>
    <property type="project" value="UniProtKB-KW"/>
</dbReference>
<name>A0A927MFR5_9BACL</name>
<evidence type="ECO:0000313" key="11">
    <source>
        <dbReference type="EMBL" id="MBE1553775.1"/>
    </source>
</evidence>
<comment type="caution">
    <text evidence="11">The sequence shown here is derived from an EMBL/GenBank/DDBJ whole genome shotgun (WGS) entry which is preliminary data.</text>
</comment>
<evidence type="ECO:0000256" key="8">
    <source>
        <dbReference type="PIRSR" id="PIRSR001399-1"/>
    </source>
</evidence>
<evidence type="ECO:0000256" key="9">
    <source>
        <dbReference type="PIRSR" id="PIRSR001399-2"/>
    </source>
</evidence>
<proteinExistence type="inferred from homology"/>
<comment type="similarity">
    <text evidence="3 7">Belongs to the type-II 3-dehydroquinase family.</text>
</comment>
<accession>A0A927MFR5</accession>
<feature type="binding site" evidence="7 9">
    <location>
        <position position="74"/>
    </location>
    <ligand>
        <name>substrate</name>
    </ligand>
</feature>
<comment type="pathway">
    <text evidence="2 7">Metabolic intermediate biosynthesis; chorismate biosynthesis; chorismate from D-erythrose 4-phosphate and phosphoenolpyruvate: step 3/7.</text>
</comment>
<protein>
    <recommendedName>
        <fullName evidence="5 7">3-dehydroquinate dehydratase</fullName>
        <shortName evidence="7">3-dehydroquinase</shortName>
        <ecNumber evidence="5 7">4.2.1.10</ecNumber>
    </recommendedName>
    <alternativeName>
        <fullName evidence="7">Type II DHQase</fullName>
    </alternativeName>
</protein>
<feature type="binding site" evidence="7 9">
    <location>
        <begin position="101"/>
        <end position="102"/>
    </location>
    <ligand>
        <name>substrate</name>
    </ligand>
</feature>
<feature type="binding site" evidence="7 9">
    <location>
        <position position="87"/>
    </location>
    <ligand>
        <name>substrate</name>
    </ligand>
</feature>
<evidence type="ECO:0000256" key="5">
    <source>
        <dbReference type="ARBA" id="ARBA00012060"/>
    </source>
</evidence>
<gene>
    <name evidence="7" type="primary">aroQ</name>
    <name evidence="11" type="ORF">H4683_000849</name>
</gene>
<dbReference type="NCBIfam" id="NF003805">
    <property type="entry name" value="PRK05395.1-2"/>
    <property type="match status" value="1"/>
</dbReference>
<feature type="binding site" evidence="7 9">
    <location>
        <position position="80"/>
    </location>
    <ligand>
        <name>substrate</name>
    </ligand>
</feature>
<dbReference type="NCBIfam" id="NF003806">
    <property type="entry name" value="PRK05395.1-3"/>
    <property type="match status" value="1"/>
</dbReference>
<dbReference type="PANTHER" id="PTHR21272:SF3">
    <property type="entry name" value="CATABOLIC 3-DEHYDROQUINASE"/>
    <property type="match status" value="1"/>
</dbReference>
<reference evidence="11" key="1">
    <citation type="submission" date="2020-10" db="EMBL/GenBank/DDBJ databases">
        <title>Genomic Encyclopedia of Type Strains, Phase IV (KMG-IV): sequencing the most valuable type-strain genomes for metagenomic binning, comparative biology and taxonomic classification.</title>
        <authorList>
            <person name="Goeker M."/>
        </authorList>
    </citation>
    <scope>NUCLEOTIDE SEQUENCE</scope>
    <source>
        <strain evidence="11">DSM 13886</strain>
    </source>
</reference>
<dbReference type="PROSITE" id="PS01029">
    <property type="entry name" value="DEHYDROQUINASE_II"/>
    <property type="match status" value="1"/>
</dbReference>
<evidence type="ECO:0000256" key="7">
    <source>
        <dbReference type="HAMAP-Rule" id="MF_00169"/>
    </source>
</evidence>
<dbReference type="EMBL" id="JADBEL010000003">
    <property type="protein sequence ID" value="MBE1553775.1"/>
    <property type="molecule type" value="Genomic_DNA"/>
</dbReference>
<dbReference type="SUPFAM" id="SSF52304">
    <property type="entry name" value="Type II 3-dehydroquinate dehydratase"/>
    <property type="match status" value="1"/>
</dbReference>
<organism evidence="11 12">
    <name type="scientific">Sporosarcina limicola</name>
    <dbReference type="NCBI Taxonomy" id="34101"/>
    <lineage>
        <taxon>Bacteria</taxon>
        <taxon>Bacillati</taxon>
        <taxon>Bacillota</taxon>
        <taxon>Bacilli</taxon>
        <taxon>Bacillales</taxon>
        <taxon>Caryophanaceae</taxon>
        <taxon>Sporosarcina</taxon>
    </lineage>
</organism>
<keyword evidence="12" id="KW-1185">Reference proteome</keyword>
<dbReference type="NCBIfam" id="NF003807">
    <property type="entry name" value="PRK05395.1-4"/>
    <property type="match status" value="1"/>
</dbReference>
<evidence type="ECO:0000256" key="3">
    <source>
        <dbReference type="ARBA" id="ARBA00011037"/>
    </source>
</evidence>
<evidence type="ECO:0000256" key="6">
    <source>
        <dbReference type="ARBA" id="ARBA00023239"/>
    </source>
</evidence>
<dbReference type="Gene3D" id="3.40.50.9100">
    <property type="entry name" value="Dehydroquinase, class II"/>
    <property type="match status" value="1"/>
</dbReference>
<keyword evidence="7" id="KW-0028">Amino-acid biosynthesis</keyword>
<dbReference type="AlphaFoldDB" id="A0A927MFR5"/>
<evidence type="ECO:0000256" key="2">
    <source>
        <dbReference type="ARBA" id="ARBA00004902"/>
    </source>
</evidence>
<feature type="active site" description="Proton donor" evidence="7 8">
    <location>
        <position position="100"/>
    </location>
</feature>
<dbReference type="Proteomes" id="UP000658225">
    <property type="component" value="Unassembled WGS sequence"/>
</dbReference>
<dbReference type="PANTHER" id="PTHR21272">
    <property type="entry name" value="CATABOLIC 3-DEHYDROQUINASE"/>
    <property type="match status" value="1"/>
</dbReference>
<dbReference type="CDD" id="cd00466">
    <property type="entry name" value="DHQase_II"/>
    <property type="match status" value="1"/>
</dbReference>
<dbReference type="PIRSF" id="PIRSF001399">
    <property type="entry name" value="DHquinase_II"/>
    <property type="match status" value="1"/>
</dbReference>
<dbReference type="GO" id="GO:0009073">
    <property type="term" value="P:aromatic amino acid family biosynthetic process"/>
    <property type="evidence" value="ECO:0007669"/>
    <property type="project" value="UniProtKB-KW"/>
</dbReference>
<evidence type="ECO:0000256" key="10">
    <source>
        <dbReference type="PIRSR" id="PIRSR001399-3"/>
    </source>
</evidence>
<dbReference type="GO" id="GO:0009423">
    <property type="term" value="P:chorismate biosynthetic process"/>
    <property type="evidence" value="ECO:0007669"/>
    <property type="project" value="UniProtKB-UniRule"/>
</dbReference>
<dbReference type="HAMAP" id="MF_00169">
    <property type="entry name" value="AroQ"/>
    <property type="match status" value="1"/>
</dbReference>
<dbReference type="InterPro" id="IPR018509">
    <property type="entry name" value="DHquinase_II_CS"/>
</dbReference>
<dbReference type="EC" id="4.2.1.10" evidence="5 7"/>
<dbReference type="InterPro" id="IPR001874">
    <property type="entry name" value="DHquinase_II"/>
</dbReference>
<comment type="subunit">
    <text evidence="4 7">Homododecamer.</text>
</comment>
<dbReference type="NCBIfam" id="TIGR01088">
    <property type="entry name" value="aroQ"/>
    <property type="match status" value="1"/>
</dbReference>
<evidence type="ECO:0000313" key="12">
    <source>
        <dbReference type="Proteomes" id="UP000658225"/>
    </source>
</evidence>
<keyword evidence="6 7" id="KW-0456">Lyase</keyword>
<sequence length="146" mass="16089">MKLLILNGPNLNRLGKREPDIYGAETLEDVEQKLDKLAQQHGVEVSFFQSNIEGALIDKIHEAEDTGLNGIIFNPGAFTHYSIALRDAVASINVPVIEIHISNIHSRESFRQLSVIAPVCIGQMSGFGTNGYELAFQAFLLQRKGV</sequence>
<feature type="site" description="Transition state stabilizer" evidence="7 10">
    <location>
        <position position="17"/>
    </location>
</feature>
<evidence type="ECO:0000256" key="4">
    <source>
        <dbReference type="ARBA" id="ARBA00011193"/>
    </source>
</evidence>
<comment type="catalytic activity">
    <reaction evidence="1 7">
        <text>3-dehydroquinate = 3-dehydroshikimate + H2O</text>
        <dbReference type="Rhea" id="RHEA:21096"/>
        <dbReference type="ChEBI" id="CHEBI:15377"/>
        <dbReference type="ChEBI" id="CHEBI:16630"/>
        <dbReference type="ChEBI" id="CHEBI:32364"/>
        <dbReference type="EC" id="4.2.1.10"/>
    </reaction>
</comment>
<keyword evidence="7" id="KW-0057">Aromatic amino acid biosynthesis</keyword>
<feature type="binding site" evidence="7 9">
    <location>
        <position position="111"/>
    </location>
    <ligand>
        <name>substrate</name>
    </ligand>
</feature>
<comment type="function">
    <text evidence="7">Catalyzes a trans-dehydration via an enolate intermediate.</text>
</comment>
<feature type="active site" description="Proton acceptor" evidence="7 8">
    <location>
        <position position="22"/>
    </location>
</feature>
<dbReference type="RefSeq" id="WP_192597589.1">
    <property type="nucleotide sequence ID" value="NZ_JADBEL010000003.1"/>
</dbReference>
<evidence type="ECO:0000256" key="1">
    <source>
        <dbReference type="ARBA" id="ARBA00001864"/>
    </source>
</evidence>
<dbReference type="GO" id="GO:0019631">
    <property type="term" value="P:quinate catabolic process"/>
    <property type="evidence" value="ECO:0007669"/>
    <property type="project" value="TreeGrafter"/>
</dbReference>
<dbReference type="InterPro" id="IPR036441">
    <property type="entry name" value="DHquinase_II_sf"/>
</dbReference>
<dbReference type="Pfam" id="PF01220">
    <property type="entry name" value="DHquinase_II"/>
    <property type="match status" value="1"/>
</dbReference>
<dbReference type="GO" id="GO:0003855">
    <property type="term" value="F:3-dehydroquinate dehydratase activity"/>
    <property type="evidence" value="ECO:0007669"/>
    <property type="project" value="UniProtKB-UniRule"/>
</dbReference>